<dbReference type="InterPro" id="IPR006935">
    <property type="entry name" value="Helicase/UvrB_N"/>
</dbReference>
<gene>
    <name evidence="5" type="ORF">BD410DRAFT_738106</name>
</gene>
<dbReference type="InterPro" id="IPR027417">
    <property type="entry name" value="P-loop_NTPase"/>
</dbReference>
<dbReference type="InterPro" id="IPR014001">
    <property type="entry name" value="Helicase_ATP-bd"/>
</dbReference>
<dbReference type="GO" id="GO:0070125">
    <property type="term" value="P:mitochondrial translational elongation"/>
    <property type="evidence" value="ECO:0007669"/>
    <property type="project" value="TreeGrafter"/>
</dbReference>
<keyword evidence="5" id="KW-0378">Hydrolase</keyword>
<sequence length="667" mass="73845">MFCALRFLRRSYSAKVISTTQRVALRPYQEACLQACTDALALGDTRIGVSLPTGSGKTTVFVSLISRLPPPPNKPNANRALIIVNTIELARQVSRQVEAYCPDLTVEIEQGQKHNATGNADVTIATYQTLLRPTRISKFNADRMKVIVVDEAHHAAAPSYRRILAKFDPDIRSPDVDFKPPLLLHRIPIIGFSATFSRHDGLALGSVFQKIVFHKDFLNMIAERWLCNVRFTSVKAQLDLRDVTISSRTGDYNPTSLAHVVNTETVNNLVVQSWLDKARSRKSTLVFCVSLDHLQSLTDTFRQRGIDARYIYAATPAEERKALVAGFRKGEFPVLLNVAILTEGADIPNIDCLIVARPTRSRNVFAQMIGRGMRLSPETGKEDCHIIDFVDSSGMVNGVVSIPTLFGVDPDDVIGEITLEELRARADSTEDNATRESNNTNIPTPDTVSFIDYDNPFALVQGSRGAPHITKLSRNAWVGCGGNVYVLECLGKGHIRIHPKATGDANGPHFEAHFTPAMLSRDDATTHASPRFLRRRRVLTANTLDEAVRGCDSYAKAKVVFGNMALGLLSSANWRRSPASQSQRDFLSKRLNSRRKAQETDPHPTESTFDAGQLTKGEAANIITRLKHGAQSRYTGKARQAAKGRKIETKERARKEREVVEVGPLRM</sequence>
<dbReference type="GO" id="GO:0005759">
    <property type="term" value="C:mitochondrial matrix"/>
    <property type="evidence" value="ECO:0007669"/>
    <property type="project" value="TreeGrafter"/>
</dbReference>
<dbReference type="PANTHER" id="PTHR47396:SF1">
    <property type="entry name" value="ATP-DEPENDENT HELICASE IRC3-RELATED"/>
    <property type="match status" value="1"/>
</dbReference>
<feature type="region of interest" description="Disordered" evidence="2">
    <location>
        <begin position="579"/>
        <end position="613"/>
    </location>
</feature>
<feature type="region of interest" description="Disordered" evidence="2">
    <location>
        <begin position="629"/>
        <end position="652"/>
    </location>
</feature>
<dbReference type="PROSITE" id="PS51192">
    <property type="entry name" value="HELICASE_ATP_BIND_1"/>
    <property type="match status" value="1"/>
</dbReference>
<keyword evidence="6" id="KW-1185">Reference proteome</keyword>
<feature type="region of interest" description="Disordered" evidence="2">
    <location>
        <begin position="427"/>
        <end position="446"/>
    </location>
</feature>
<dbReference type="GO" id="GO:0032042">
    <property type="term" value="P:mitochondrial DNA metabolic process"/>
    <property type="evidence" value="ECO:0007669"/>
    <property type="project" value="TreeGrafter"/>
</dbReference>
<dbReference type="AlphaFoldDB" id="A0A4Y7QP12"/>
<evidence type="ECO:0000313" key="6">
    <source>
        <dbReference type="Proteomes" id="UP000294933"/>
    </source>
</evidence>
<dbReference type="Gene3D" id="3.40.50.300">
    <property type="entry name" value="P-loop containing nucleotide triphosphate hydrolases"/>
    <property type="match status" value="2"/>
</dbReference>
<name>A0A4Y7QP12_9AGAM</name>
<dbReference type="STRING" id="50990.A0A4Y7QP12"/>
<dbReference type="SUPFAM" id="SSF52540">
    <property type="entry name" value="P-loop containing nucleoside triphosphate hydrolases"/>
    <property type="match status" value="1"/>
</dbReference>
<dbReference type="Pfam" id="PF04851">
    <property type="entry name" value="ResIII"/>
    <property type="match status" value="1"/>
</dbReference>
<evidence type="ECO:0000259" key="3">
    <source>
        <dbReference type="PROSITE" id="PS51192"/>
    </source>
</evidence>
<evidence type="ECO:0000256" key="2">
    <source>
        <dbReference type="SAM" id="MobiDB-lite"/>
    </source>
</evidence>
<dbReference type="Proteomes" id="UP000294933">
    <property type="component" value="Unassembled WGS sequence"/>
</dbReference>
<feature type="domain" description="Helicase C-terminal" evidence="4">
    <location>
        <begin position="270"/>
        <end position="437"/>
    </location>
</feature>
<dbReference type="Pfam" id="PF00271">
    <property type="entry name" value="Helicase_C"/>
    <property type="match status" value="1"/>
</dbReference>
<dbReference type="InterPro" id="IPR050742">
    <property type="entry name" value="Helicase_Restrict-Modif_Enz"/>
</dbReference>
<dbReference type="GO" id="GO:0005524">
    <property type="term" value="F:ATP binding"/>
    <property type="evidence" value="ECO:0007669"/>
    <property type="project" value="InterPro"/>
</dbReference>
<proteinExistence type="predicted"/>
<keyword evidence="1" id="KW-0547">Nucleotide-binding</keyword>
<protein>
    <submittedName>
        <fullName evidence="5">P-loop containing nucleoside triphosphate hydrolase protein</fullName>
    </submittedName>
</protein>
<evidence type="ECO:0000259" key="4">
    <source>
        <dbReference type="PROSITE" id="PS51194"/>
    </source>
</evidence>
<dbReference type="GO" id="GO:0016787">
    <property type="term" value="F:hydrolase activity"/>
    <property type="evidence" value="ECO:0007669"/>
    <property type="project" value="UniProtKB-KW"/>
</dbReference>
<evidence type="ECO:0000256" key="1">
    <source>
        <dbReference type="ARBA" id="ARBA00022806"/>
    </source>
</evidence>
<keyword evidence="1" id="KW-0067">ATP-binding</keyword>
<dbReference type="GO" id="GO:0000403">
    <property type="term" value="F:Y-form DNA binding"/>
    <property type="evidence" value="ECO:0007669"/>
    <property type="project" value="TreeGrafter"/>
</dbReference>
<evidence type="ECO:0000313" key="5">
    <source>
        <dbReference type="EMBL" id="TDL28609.1"/>
    </source>
</evidence>
<accession>A0A4Y7QP12</accession>
<dbReference type="OrthoDB" id="270584at2759"/>
<dbReference type="SMART" id="SM00490">
    <property type="entry name" value="HELICc"/>
    <property type="match status" value="1"/>
</dbReference>
<organism evidence="5 6">
    <name type="scientific">Rickenella mellea</name>
    <dbReference type="NCBI Taxonomy" id="50990"/>
    <lineage>
        <taxon>Eukaryota</taxon>
        <taxon>Fungi</taxon>
        <taxon>Dikarya</taxon>
        <taxon>Basidiomycota</taxon>
        <taxon>Agaricomycotina</taxon>
        <taxon>Agaricomycetes</taxon>
        <taxon>Hymenochaetales</taxon>
        <taxon>Rickenellaceae</taxon>
        <taxon>Rickenella</taxon>
    </lineage>
</organism>
<dbReference type="GO" id="GO:0061749">
    <property type="term" value="F:forked DNA-dependent helicase activity"/>
    <property type="evidence" value="ECO:0007669"/>
    <property type="project" value="TreeGrafter"/>
</dbReference>
<dbReference type="CDD" id="cd18799">
    <property type="entry name" value="SF2_C_EcoAI-like"/>
    <property type="match status" value="1"/>
</dbReference>
<keyword evidence="1" id="KW-0347">Helicase</keyword>
<dbReference type="GO" id="GO:0036121">
    <property type="term" value="F:double-stranded DNA helicase activity"/>
    <property type="evidence" value="ECO:0007669"/>
    <property type="project" value="TreeGrafter"/>
</dbReference>
<feature type="domain" description="Helicase ATP-binding" evidence="3">
    <location>
        <begin position="38"/>
        <end position="214"/>
    </location>
</feature>
<dbReference type="SMART" id="SM00487">
    <property type="entry name" value="DEXDc"/>
    <property type="match status" value="1"/>
</dbReference>
<feature type="compositionally biased region" description="Polar residues" evidence="2">
    <location>
        <begin position="435"/>
        <end position="446"/>
    </location>
</feature>
<dbReference type="InterPro" id="IPR001650">
    <property type="entry name" value="Helicase_C-like"/>
</dbReference>
<dbReference type="EMBL" id="ML170157">
    <property type="protein sequence ID" value="TDL28609.1"/>
    <property type="molecule type" value="Genomic_DNA"/>
</dbReference>
<dbReference type="PROSITE" id="PS51194">
    <property type="entry name" value="HELICASE_CTER"/>
    <property type="match status" value="1"/>
</dbReference>
<dbReference type="VEuPathDB" id="FungiDB:BD410DRAFT_738106"/>
<dbReference type="PANTHER" id="PTHR47396">
    <property type="entry name" value="TYPE I RESTRICTION ENZYME ECOKI R PROTEIN"/>
    <property type="match status" value="1"/>
</dbReference>
<reference evidence="5 6" key="1">
    <citation type="submission" date="2018-06" db="EMBL/GenBank/DDBJ databases">
        <title>A transcriptomic atlas of mushroom development highlights an independent origin of complex multicellularity.</title>
        <authorList>
            <consortium name="DOE Joint Genome Institute"/>
            <person name="Krizsan K."/>
            <person name="Almasi E."/>
            <person name="Merenyi Z."/>
            <person name="Sahu N."/>
            <person name="Viragh M."/>
            <person name="Koszo T."/>
            <person name="Mondo S."/>
            <person name="Kiss B."/>
            <person name="Balint B."/>
            <person name="Kues U."/>
            <person name="Barry K."/>
            <person name="Hegedus J.C."/>
            <person name="Henrissat B."/>
            <person name="Johnson J."/>
            <person name="Lipzen A."/>
            <person name="Ohm R."/>
            <person name="Nagy I."/>
            <person name="Pangilinan J."/>
            <person name="Yan J."/>
            <person name="Xiong Y."/>
            <person name="Grigoriev I.V."/>
            <person name="Hibbett D.S."/>
            <person name="Nagy L.G."/>
        </authorList>
    </citation>
    <scope>NUCLEOTIDE SEQUENCE [LARGE SCALE GENOMIC DNA]</scope>
    <source>
        <strain evidence="5 6">SZMC22713</strain>
    </source>
</reference>